<sequence>MDSWVIIMMLGVSVFLGSLALLGIMWAIKTGQFDDKEKFLNQVQYDGEDELNDAAEQEKKKQAMKKKKEGYRPE</sequence>
<evidence type="ECO:0000256" key="1">
    <source>
        <dbReference type="SAM" id="MobiDB-lite"/>
    </source>
</evidence>
<keyword evidence="2" id="KW-1133">Transmembrane helix</keyword>
<proteinExistence type="predicted"/>
<keyword evidence="2" id="KW-0472">Membrane</keyword>
<organism evidence="3">
    <name type="scientific">Chlorobaculum parvum</name>
    <dbReference type="NCBI Taxonomy" id="274539"/>
    <lineage>
        <taxon>Bacteria</taxon>
        <taxon>Pseudomonadati</taxon>
        <taxon>Chlorobiota</taxon>
        <taxon>Chlorobiia</taxon>
        <taxon>Chlorobiales</taxon>
        <taxon>Chlorobiaceae</taxon>
        <taxon>Chlorobaculum</taxon>
    </lineage>
</organism>
<dbReference type="NCBIfam" id="TIGR00847">
    <property type="entry name" value="ccoS"/>
    <property type="match status" value="1"/>
</dbReference>
<comment type="caution">
    <text evidence="3">The sequence shown here is derived from an EMBL/GenBank/DDBJ whole genome shotgun (WGS) entry which is preliminary data.</text>
</comment>
<reference evidence="3" key="1">
    <citation type="journal article" date="2020" name="mSystems">
        <title>Genome- and Community-Level Interaction Insights into Carbon Utilization and Element Cycling Functions of Hydrothermarchaeota in Hydrothermal Sediment.</title>
        <authorList>
            <person name="Zhou Z."/>
            <person name="Liu Y."/>
            <person name="Xu W."/>
            <person name="Pan J."/>
            <person name="Luo Z.H."/>
            <person name="Li M."/>
        </authorList>
    </citation>
    <scope>NUCLEOTIDE SEQUENCE [LARGE SCALE GENOMIC DNA]</scope>
    <source>
        <strain evidence="3">HyVt-628</strain>
    </source>
</reference>
<dbReference type="AlphaFoldDB" id="A0A7C5HGS7"/>
<keyword evidence="2" id="KW-0812">Transmembrane</keyword>
<feature type="compositionally biased region" description="Basic residues" evidence="1">
    <location>
        <begin position="62"/>
        <end position="74"/>
    </location>
</feature>
<evidence type="ECO:0000256" key="2">
    <source>
        <dbReference type="SAM" id="Phobius"/>
    </source>
</evidence>
<evidence type="ECO:0000313" key="3">
    <source>
        <dbReference type="EMBL" id="HHE07417.1"/>
    </source>
</evidence>
<feature type="transmembrane region" description="Helical" evidence="2">
    <location>
        <begin position="6"/>
        <end position="28"/>
    </location>
</feature>
<protein>
    <submittedName>
        <fullName evidence="3">Cbb3-type cytochrome oxidase assembly protein CcoS</fullName>
    </submittedName>
</protein>
<accession>A0A7C5HGS7</accession>
<name>A0A7C5HGS7_9CHLB</name>
<dbReference type="Pfam" id="PF03597">
    <property type="entry name" value="FixS"/>
    <property type="match status" value="1"/>
</dbReference>
<gene>
    <name evidence="3" type="primary">ccoS</name>
    <name evidence="3" type="ORF">ENL01_00555</name>
</gene>
<dbReference type="Proteomes" id="UP000886059">
    <property type="component" value="Unassembled WGS sequence"/>
</dbReference>
<feature type="region of interest" description="Disordered" evidence="1">
    <location>
        <begin position="55"/>
        <end position="74"/>
    </location>
</feature>
<dbReference type="EMBL" id="DRSK01000034">
    <property type="protein sequence ID" value="HHE07417.1"/>
    <property type="molecule type" value="Genomic_DNA"/>
</dbReference>
<dbReference type="InterPro" id="IPR004714">
    <property type="entry name" value="Cyt_oxidase_maturation_cbb3"/>
</dbReference>